<evidence type="ECO:0000256" key="13">
    <source>
        <dbReference type="RuleBase" id="RU003691"/>
    </source>
</evidence>
<evidence type="ECO:0000256" key="5">
    <source>
        <dbReference type="ARBA" id="ARBA00022857"/>
    </source>
</evidence>
<evidence type="ECO:0000256" key="12">
    <source>
        <dbReference type="PIRSR" id="PIRSR000350-4"/>
    </source>
</evidence>
<dbReference type="InterPro" id="IPR036188">
    <property type="entry name" value="FAD/NAD-bd_sf"/>
</dbReference>
<evidence type="ECO:0000256" key="8">
    <source>
        <dbReference type="ARBA" id="ARBA00023157"/>
    </source>
</evidence>
<dbReference type="GO" id="GO:0045454">
    <property type="term" value="P:cell redox homeostasis"/>
    <property type="evidence" value="ECO:0007669"/>
    <property type="project" value="InterPro"/>
</dbReference>
<name>A0A0M0JJ31_9EUKA</name>
<evidence type="ECO:0000256" key="6">
    <source>
        <dbReference type="ARBA" id="ARBA00022933"/>
    </source>
</evidence>
<reference evidence="17" key="1">
    <citation type="journal article" date="2015" name="PLoS Genet.">
        <title>Genome Sequence and Transcriptome Analyses of Chrysochromulina tobin: Metabolic Tools for Enhanced Algal Fitness in the Prominent Order Prymnesiales (Haptophyceae).</title>
        <authorList>
            <person name="Hovde B.T."/>
            <person name="Deodato C.R."/>
            <person name="Hunsperger H.M."/>
            <person name="Ryken S.A."/>
            <person name="Yost W."/>
            <person name="Jha R.K."/>
            <person name="Patterson J."/>
            <person name="Monnat R.J. Jr."/>
            <person name="Barlow S.B."/>
            <person name="Starkenburg S.R."/>
            <person name="Cattolico R.A."/>
        </authorList>
    </citation>
    <scope>NUCLEOTIDE SEQUENCE</scope>
    <source>
        <strain evidence="17">CCMP291</strain>
    </source>
</reference>
<dbReference type="InterPro" id="IPR004099">
    <property type="entry name" value="Pyr_nucl-diS_OxRdtase_dimer"/>
</dbReference>
<dbReference type="FunFam" id="3.50.50.60:FF:000190">
    <property type="entry name" value="Thioredoxin reductase"/>
    <property type="match status" value="1"/>
</dbReference>
<dbReference type="GO" id="GO:0005739">
    <property type="term" value="C:mitochondrion"/>
    <property type="evidence" value="ECO:0007669"/>
    <property type="project" value="TreeGrafter"/>
</dbReference>
<dbReference type="InterPro" id="IPR023753">
    <property type="entry name" value="FAD/NAD-binding_dom"/>
</dbReference>
<evidence type="ECO:0000259" key="15">
    <source>
        <dbReference type="Pfam" id="PF07992"/>
    </source>
</evidence>
<dbReference type="InterPro" id="IPR046952">
    <property type="entry name" value="GSHR/TRXR-like"/>
</dbReference>
<dbReference type="GO" id="GO:0004791">
    <property type="term" value="F:thioredoxin-disulfide reductase (NADPH) activity"/>
    <property type="evidence" value="ECO:0007669"/>
    <property type="project" value="UniProtKB-EC"/>
</dbReference>
<accession>A0A0M0JJ31</accession>
<sequence>MASVHYDLLVIGGGSGGLAASKAAAKYGKKVAVCDFVKPSEAGTTWGLGGTCVNVGCIPKKLMHQAAQIGEIMKTDAASYGWEADAPKHNWETMVNNVQLHIKSLNFGYRSELMSNNVKYYNAYATFTDPKTVVAVDKKGKETVLTADAFVIACGGRPKYLDIPGCKEHCITSDDVFAMPTAPGKTLVVGASYVALECAGFIHGVGFETHVMMRSIPLRGFDQQMAMHIKTYMQEHGINFIEGAVPTKVELTPSGKKLVTWAHNDGTTASAEYDTVLMAVGRDVTPGQMGVDKAGVAVNPKSGKIPTVAERTNVEHIYAIGDVIDGEALSPPSQLTELTPVAIQAGKLLAARLYGGGTEQMDYHGVPTTVYTPIEYGCVGLSEEAAEAALGKENLEVYHTYFTPLEWTVPHRGENKCYAKLLCDKTKGELVVGLHICGPNAGEMTQGFAVALKCGATKAHFDSTVGIHPTNVEQFTTLSITKASGTSAESTGC</sequence>
<dbReference type="OrthoDB" id="5956163at2759"/>
<evidence type="ECO:0000256" key="1">
    <source>
        <dbReference type="ARBA" id="ARBA00007532"/>
    </source>
</evidence>
<dbReference type="InterPro" id="IPR001100">
    <property type="entry name" value="Pyr_nuc-diS_OxRdtase"/>
</dbReference>
<dbReference type="InterPro" id="IPR016156">
    <property type="entry name" value="FAD/NAD-linked_Rdtase_dimer_sf"/>
</dbReference>
<dbReference type="PRINTS" id="PR00368">
    <property type="entry name" value="FADPNR"/>
</dbReference>
<feature type="binding site" evidence="11">
    <location>
        <position position="61"/>
    </location>
    <ligand>
        <name>FAD</name>
        <dbReference type="ChEBI" id="CHEBI:57692"/>
    </ligand>
</feature>
<dbReference type="NCBIfam" id="TIGR01438">
    <property type="entry name" value="TGR"/>
    <property type="match status" value="1"/>
</dbReference>
<dbReference type="FunFam" id="3.30.390.30:FF:000004">
    <property type="entry name" value="Thioredoxin reductase 1, cytoplasmic"/>
    <property type="match status" value="1"/>
</dbReference>
<evidence type="ECO:0000259" key="14">
    <source>
        <dbReference type="Pfam" id="PF02852"/>
    </source>
</evidence>
<dbReference type="PIRSF" id="PIRSF000350">
    <property type="entry name" value="Mercury_reductase_MerA"/>
    <property type="match status" value="1"/>
</dbReference>
<dbReference type="GO" id="GO:0034599">
    <property type="term" value="P:cellular response to oxidative stress"/>
    <property type="evidence" value="ECO:0007669"/>
    <property type="project" value="TreeGrafter"/>
</dbReference>
<dbReference type="AlphaFoldDB" id="A0A0M0JJ31"/>
<feature type="binding site" evidence="11">
    <location>
        <begin position="190"/>
        <end position="197"/>
    </location>
    <ligand>
        <name>NAD(+)</name>
        <dbReference type="ChEBI" id="CHEBI:57540"/>
    </ligand>
</feature>
<dbReference type="PANTHER" id="PTHR42737">
    <property type="entry name" value="GLUTATHIONE REDUCTASE"/>
    <property type="match status" value="1"/>
</dbReference>
<keyword evidence="11" id="KW-0547">Nucleotide-binding</keyword>
<dbReference type="PANTHER" id="PTHR42737:SF8">
    <property type="entry name" value="THIOREDOXIN-DISULFIDE REDUCTASE"/>
    <property type="match status" value="1"/>
</dbReference>
<dbReference type="SUPFAM" id="SSF51905">
    <property type="entry name" value="FAD/NAD(P)-binding domain"/>
    <property type="match status" value="1"/>
</dbReference>
<dbReference type="InterPro" id="IPR012999">
    <property type="entry name" value="Pyr_OxRdtase_I_AS"/>
</dbReference>
<dbReference type="Gene3D" id="3.50.50.60">
    <property type="entry name" value="FAD/NAD(P)-binding domain"/>
    <property type="match status" value="2"/>
</dbReference>
<comment type="similarity">
    <text evidence="1 13">Belongs to the class-I pyridine nucleotide-disulfide oxidoreductase family.</text>
</comment>
<dbReference type="GO" id="GO:0006749">
    <property type="term" value="P:glutathione metabolic process"/>
    <property type="evidence" value="ECO:0007669"/>
    <property type="project" value="TreeGrafter"/>
</dbReference>
<dbReference type="Pfam" id="PF07992">
    <property type="entry name" value="Pyr_redox_2"/>
    <property type="match status" value="1"/>
</dbReference>
<dbReference type="PROSITE" id="PS00076">
    <property type="entry name" value="PYRIDINE_REDOX_1"/>
    <property type="match status" value="1"/>
</dbReference>
<dbReference type="EMBL" id="JWZX01002865">
    <property type="protein sequence ID" value="KOO26347.1"/>
    <property type="molecule type" value="Genomic_DNA"/>
</dbReference>
<proteinExistence type="inferred from homology"/>
<dbReference type="Pfam" id="PF02852">
    <property type="entry name" value="Pyr_redox_dim"/>
    <property type="match status" value="1"/>
</dbReference>
<keyword evidence="9 13" id="KW-0676">Redox-active center</keyword>
<keyword evidence="4 11" id="KW-0274">FAD</keyword>
<keyword evidence="17" id="KW-1185">Reference proteome</keyword>
<keyword evidence="5" id="KW-0521">NADP</keyword>
<feature type="domain" description="FAD/NAD(P)-binding" evidence="15">
    <location>
        <begin position="6"/>
        <end position="346"/>
    </location>
</feature>
<feature type="binding site" evidence="11">
    <location>
        <position position="281"/>
    </location>
    <ligand>
        <name>NAD(+)</name>
        <dbReference type="ChEBI" id="CHEBI:57540"/>
    </ligand>
</feature>
<evidence type="ECO:0000256" key="4">
    <source>
        <dbReference type="ARBA" id="ARBA00022827"/>
    </source>
</evidence>
<feature type="binding site" evidence="11">
    <location>
        <position position="322"/>
    </location>
    <ligand>
        <name>FAD</name>
        <dbReference type="ChEBI" id="CHEBI:57692"/>
    </ligand>
</feature>
<evidence type="ECO:0000256" key="7">
    <source>
        <dbReference type="ARBA" id="ARBA00023002"/>
    </source>
</evidence>
<dbReference type="InterPro" id="IPR006338">
    <property type="entry name" value="Thioredoxin/glutathione_Rdtase"/>
</dbReference>
<organism evidence="16 17">
    <name type="scientific">Chrysochromulina tobinii</name>
    <dbReference type="NCBI Taxonomy" id="1460289"/>
    <lineage>
        <taxon>Eukaryota</taxon>
        <taxon>Haptista</taxon>
        <taxon>Haptophyta</taxon>
        <taxon>Prymnesiophyceae</taxon>
        <taxon>Prymnesiales</taxon>
        <taxon>Chrysochromulinaceae</taxon>
        <taxon>Chrysochromulina</taxon>
    </lineage>
</organism>
<dbReference type="PRINTS" id="PR00411">
    <property type="entry name" value="PNDRDTASEI"/>
</dbReference>
<comment type="cofactor">
    <cofactor evidence="11">
        <name>FAD</name>
        <dbReference type="ChEBI" id="CHEBI:57692"/>
    </cofactor>
    <text evidence="11">Binds 1 FAD per subunit.</text>
</comment>
<dbReference type="EC" id="1.8.1.9" evidence="2"/>
<gene>
    <name evidence="16" type="ORF">Ctob_002244</name>
</gene>
<feature type="active site" description="Proton acceptor" evidence="10">
    <location>
        <position position="468"/>
    </location>
</feature>
<dbReference type="Proteomes" id="UP000037460">
    <property type="component" value="Unassembled WGS sequence"/>
</dbReference>
<evidence type="ECO:0000256" key="11">
    <source>
        <dbReference type="PIRSR" id="PIRSR000350-3"/>
    </source>
</evidence>
<keyword evidence="11" id="KW-0520">NAD</keyword>
<evidence type="ECO:0000256" key="10">
    <source>
        <dbReference type="PIRSR" id="PIRSR000350-2"/>
    </source>
</evidence>
<dbReference type="GO" id="GO:0005829">
    <property type="term" value="C:cytosol"/>
    <property type="evidence" value="ECO:0007669"/>
    <property type="project" value="TreeGrafter"/>
</dbReference>
<keyword evidence="8" id="KW-1015">Disulfide bond</keyword>
<keyword evidence="3 13" id="KW-0285">Flavoprotein</keyword>
<keyword evidence="6" id="KW-0712">Selenocysteine</keyword>
<protein>
    <recommendedName>
        <fullName evidence="2">thioredoxin-disulfide reductase (NADPH)</fullName>
        <ecNumber evidence="2">1.8.1.9</ecNumber>
    </recommendedName>
</protein>
<comment type="caution">
    <text evidence="16">The sequence shown here is derived from an EMBL/GenBank/DDBJ whole genome shotgun (WGS) entry which is preliminary data.</text>
</comment>
<dbReference type="GO" id="GO:0050660">
    <property type="term" value="F:flavin adenine dinucleotide binding"/>
    <property type="evidence" value="ECO:0007669"/>
    <property type="project" value="InterPro"/>
</dbReference>
<dbReference type="Gene3D" id="3.30.390.30">
    <property type="match status" value="1"/>
</dbReference>
<evidence type="ECO:0000256" key="2">
    <source>
        <dbReference type="ARBA" id="ARBA00012610"/>
    </source>
</evidence>
<evidence type="ECO:0000256" key="3">
    <source>
        <dbReference type="ARBA" id="ARBA00022630"/>
    </source>
</evidence>
<dbReference type="GO" id="GO:0004362">
    <property type="term" value="F:glutathione-disulfide reductase (NADPH) activity"/>
    <property type="evidence" value="ECO:0007669"/>
    <property type="project" value="TreeGrafter"/>
</dbReference>
<feature type="disulfide bond" description="Redox-active" evidence="12">
    <location>
        <begin position="52"/>
        <end position="57"/>
    </location>
</feature>
<dbReference type="SUPFAM" id="SSF55424">
    <property type="entry name" value="FAD/NAD-linked reductases, dimerisation (C-terminal) domain"/>
    <property type="match status" value="1"/>
</dbReference>
<keyword evidence="7 13" id="KW-0560">Oxidoreductase</keyword>
<feature type="domain" description="Pyridine nucleotide-disulphide oxidoreductase dimerisation" evidence="14">
    <location>
        <begin position="366"/>
        <end position="477"/>
    </location>
</feature>
<evidence type="ECO:0000313" key="16">
    <source>
        <dbReference type="EMBL" id="KOO26347.1"/>
    </source>
</evidence>
<evidence type="ECO:0000313" key="17">
    <source>
        <dbReference type="Proteomes" id="UP000037460"/>
    </source>
</evidence>
<evidence type="ECO:0000256" key="9">
    <source>
        <dbReference type="ARBA" id="ARBA00023284"/>
    </source>
</evidence>